<feature type="domain" description="HTH luxR-type" evidence="5">
    <location>
        <begin position="158"/>
        <end position="223"/>
    </location>
</feature>
<organism evidence="6 7">
    <name type="scientific">Streptomyces graminofaciens</name>
    <dbReference type="NCBI Taxonomy" id="68212"/>
    <lineage>
        <taxon>Bacteria</taxon>
        <taxon>Bacillati</taxon>
        <taxon>Actinomycetota</taxon>
        <taxon>Actinomycetes</taxon>
        <taxon>Kitasatosporales</taxon>
        <taxon>Streptomycetaceae</taxon>
        <taxon>Streptomyces</taxon>
    </lineage>
</organism>
<dbReference type="Pfam" id="PF00196">
    <property type="entry name" value="GerE"/>
    <property type="match status" value="1"/>
</dbReference>
<dbReference type="CDD" id="cd06170">
    <property type="entry name" value="LuxR_C_like"/>
    <property type="match status" value="1"/>
</dbReference>
<evidence type="ECO:0000256" key="4">
    <source>
        <dbReference type="SAM" id="MobiDB-lite"/>
    </source>
</evidence>
<dbReference type="PANTHER" id="PTHR44688">
    <property type="entry name" value="DNA-BINDING TRANSCRIPTIONAL ACTIVATOR DEVR_DOSR"/>
    <property type="match status" value="1"/>
</dbReference>
<gene>
    <name evidence="6" type="ORF">SGFS_010980</name>
</gene>
<dbReference type="InterPro" id="IPR000792">
    <property type="entry name" value="Tscrpt_reg_LuxR_C"/>
</dbReference>
<dbReference type="RefSeq" id="WP_286248011.1">
    <property type="nucleotide sequence ID" value="NZ_AP018448.1"/>
</dbReference>
<proteinExistence type="predicted"/>
<dbReference type="PROSITE" id="PS50043">
    <property type="entry name" value="HTH_LUXR_2"/>
    <property type="match status" value="1"/>
</dbReference>
<feature type="region of interest" description="Disordered" evidence="4">
    <location>
        <begin position="225"/>
        <end position="255"/>
    </location>
</feature>
<evidence type="ECO:0000256" key="3">
    <source>
        <dbReference type="ARBA" id="ARBA00023163"/>
    </source>
</evidence>
<dbReference type="InterPro" id="IPR016032">
    <property type="entry name" value="Sig_transdc_resp-reg_C-effctor"/>
</dbReference>
<evidence type="ECO:0000256" key="2">
    <source>
        <dbReference type="ARBA" id="ARBA00023125"/>
    </source>
</evidence>
<dbReference type="SUPFAM" id="SSF46894">
    <property type="entry name" value="C-terminal effector domain of the bipartite response regulators"/>
    <property type="match status" value="1"/>
</dbReference>
<dbReference type="InterPro" id="IPR036388">
    <property type="entry name" value="WH-like_DNA-bd_sf"/>
</dbReference>
<dbReference type="PRINTS" id="PR00038">
    <property type="entry name" value="HTHLUXR"/>
</dbReference>
<dbReference type="SMART" id="SM00421">
    <property type="entry name" value="HTH_LUXR"/>
    <property type="match status" value="1"/>
</dbReference>
<evidence type="ECO:0000259" key="5">
    <source>
        <dbReference type="PROSITE" id="PS50043"/>
    </source>
</evidence>
<dbReference type="PANTHER" id="PTHR44688:SF16">
    <property type="entry name" value="DNA-BINDING TRANSCRIPTIONAL ACTIVATOR DEVR_DOSR"/>
    <property type="match status" value="1"/>
</dbReference>
<keyword evidence="7" id="KW-1185">Reference proteome</keyword>
<keyword evidence="2" id="KW-0238">DNA-binding</keyword>
<evidence type="ECO:0000313" key="7">
    <source>
        <dbReference type="Proteomes" id="UP001321542"/>
    </source>
</evidence>
<evidence type="ECO:0000313" key="6">
    <source>
        <dbReference type="EMBL" id="BBC29804.1"/>
    </source>
</evidence>
<name>A0ABN5V9D1_9ACTN</name>
<evidence type="ECO:0000256" key="1">
    <source>
        <dbReference type="ARBA" id="ARBA00023015"/>
    </source>
</evidence>
<keyword evidence="3" id="KW-0804">Transcription</keyword>
<protein>
    <recommendedName>
        <fullName evidence="5">HTH luxR-type domain-containing protein</fullName>
    </recommendedName>
</protein>
<dbReference type="Gene3D" id="1.10.10.10">
    <property type="entry name" value="Winged helix-like DNA-binding domain superfamily/Winged helix DNA-binding domain"/>
    <property type="match status" value="1"/>
</dbReference>
<reference evidence="6 7" key="1">
    <citation type="journal article" date="2010" name="ChemBioChem">
        <title>Cloning and characterization of the biosynthetic gene cluster of 16-membered macrolide antibiotic FD-891: involvement of a dual functional cytochrome P450 monooxygenase catalyzing epoxidation and hydroxylation.</title>
        <authorList>
            <person name="Kudo F."/>
            <person name="Motegi A."/>
            <person name="Mizoue K."/>
            <person name="Eguchi T."/>
        </authorList>
    </citation>
    <scope>NUCLEOTIDE SEQUENCE [LARGE SCALE GENOMIC DNA]</scope>
    <source>
        <strain evidence="6 7">A-8890</strain>
    </source>
</reference>
<dbReference type="EMBL" id="AP018448">
    <property type="protein sequence ID" value="BBC29804.1"/>
    <property type="molecule type" value="Genomic_DNA"/>
</dbReference>
<accession>A0ABN5V9D1</accession>
<reference evidence="6 7" key="2">
    <citation type="journal article" date="2023" name="ChemBioChem">
        <title>Acyltransferase Domain Exchange between Two Independent Type I Polyketide Synthases in the Same Producer Strain of Macrolide Antibiotics.</title>
        <authorList>
            <person name="Kudo F."/>
            <person name="Kishikawa K."/>
            <person name="Tsuboi K."/>
            <person name="Kido T."/>
            <person name="Usui T."/>
            <person name="Hashimoto J."/>
            <person name="Shin-Ya K."/>
            <person name="Miyanaga A."/>
            <person name="Eguchi T."/>
        </authorList>
    </citation>
    <scope>NUCLEOTIDE SEQUENCE [LARGE SCALE GENOMIC DNA]</scope>
    <source>
        <strain evidence="6 7">A-8890</strain>
    </source>
</reference>
<keyword evidence="1" id="KW-0805">Transcription regulation</keyword>
<sequence>MVTAAVPVPALGPSFTLDVAVVGDEGDWPHGDLLSRDDGIRLRHVSSPYGELLDGPCHLVLVRGAEAARDVSRYLAPLGTDAPPLLLVCSVDGLREIGDVFRLGVTSCLVEGDYDGWTLMHALWSTAQRHTLVSPTVRALCRDLAPAAAHPAAPAARQERLRGTLSPRERQVMDLIASGLGVSEIGQRMCLTVKTVRNYLSGIYTKLGVSGRTQAVLHWLDAAPPPAAPHPTPTATRRGRGFTPSTTGTAVRRCA</sequence>
<dbReference type="Proteomes" id="UP001321542">
    <property type="component" value="Chromosome"/>
</dbReference>